<name>A0ABW9IVR1_STRGJ</name>
<dbReference type="Pfam" id="PF13840">
    <property type="entry name" value="ACT_7"/>
    <property type="match status" value="1"/>
</dbReference>
<dbReference type="Gene3D" id="3.30.2130.10">
    <property type="entry name" value="VC0802-like"/>
    <property type="match status" value="1"/>
</dbReference>
<dbReference type="Proteomes" id="UP001631993">
    <property type="component" value="Unassembled WGS sequence"/>
</dbReference>
<dbReference type="InterPro" id="IPR027795">
    <property type="entry name" value="CASTOR_ACT_dom"/>
</dbReference>
<sequence length="52" mass="5244">MLAAVVGPLGSAGIPVFVASTHASDLVLVPVERYDEAASVLRAAGHEIVDTA</sequence>
<protein>
    <submittedName>
        <fullName evidence="2">ACT domain-containing protein</fullName>
    </submittedName>
</protein>
<evidence type="ECO:0000313" key="2">
    <source>
        <dbReference type="EMBL" id="MFM9652539.1"/>
    </source>
</evidence>
<dbReference type="RefSeq" id="WP_369276623.1">
    <property type="nucleotide sequence ID" value="NZ_JBJVMW010000030.1"/>
</dbReference>
<dbReference type="EMBL" id="JBJVNE010000030">
    <property type="protein sequence ID" value="MFM9652539.1"/>
    <property type="molecule type" value="Genomic_DNA"/>
</dbReference>
<organism evidence="2 3">
    <name type="scientific">Streptomyces galilaeus</name>
    <dbReference type="NCBI Taxonomy" id="33899"/>
    <lineage>
        <taxon>Bacteria</taxon>
        <taxon>Bacillati</taxon>
        <taxon>Actinomycetota</taxon>
        <taxon>Actinomycetes</taxon>
        <taxon>Kitasatosporales</taxon>
        <taxon>Streptomycetaceae</taxon>
        <taxon>Streptomyces</taxon>
    </lineage>
</organism>
<evidence type="ECO:0000259" key="1">
    <source>
        <dbReference type="Pfam" id="PF13840"/>
    </source>
</evidence>
<dbReference type="InterPro" id="IPR045865">
    <property type="entry name" value="ACT-like_dom_sf"/>
</dbReference>
<feature type="domain" description="CASTOR ACT" evidence="1">
    <location>
        <begin position="2"/>
        <end position="42"/>
    </location>
</feature>
<comment type="caution">
    <text evidence="2">The sequence shown here is derived from an EMBL/GenBank/DDBJ whole genome shotgun (WGS) entry which is preliminary data.</text>
</comment>
<evidence type="ECO:0000313" key="3">
    <source>
        <dbReference type="Proteomes" id="UP001631993"/>
    </source>
</evidence>
<proteinExistence type="predicted"/>
<keyword evidence="3" id="KW-1185">Reference proteome</keyword>
<gene>
    <name evidence="2" type="ORF">ACKI1S_41250</name>
</gene>
<accession>A0ABW9IVR1</accession>
<reference evidence="2 3" key="1">
    <citation type="submission" date="2024-12" db="EMBL/GenBank/DDBJ databases">
        <title>Forecasting of Potato common scab and diversities of Pathogenic streptomyces spp. in china.</title>
        <authorList>
            <person name="Handique U."/>
            <person name="Wu J."/>
        </authorList>
    </citation>
    <scope>NUCLEOTIDE SEQUENCE [LARGE SCALE GENOMIC DNA]</scope>
    <source>
        <strain evidence="2 3">ZRIMU1585</strain>
    </source>
</reference>
<dbReference type="SUPFAM" id="SSF55021">
    <property type="entry name" value="ACT-like"/>
    <property type="match status" value="1"/>
</dbReference>